<keyword evidence="1 6" id="KW-0547">Nucleotide-binding</keyword>
<feature type="region of interest" description="Disordered" evidence="8">
    <location>
        <begin position="541"/>
        <end position="585"/>
    </location>
</feature>
<protein>
    <recommendedName>
        <fullName evidence="7">ATP-dependent RNA helicase</fullName>
        <ecNumber evidence="7">3.6.4.13</ecNumber>
    </recommendedName>
</protein>
<accession>A0ABP1PU04</accession>
<dbReference type="SUPFAM" id="SSF52540">
    <property type="entry name" value="P-loop containing nucleoside triphosphate hydrolases"/>
    <property type="match status" value="1"/>
</dbReference>
<evidence type="ECO:0000256" key="2">
    <source>
        <dbReference type="ARBA" id="ARBA00022801"/>
    </source>
</evidence>
<keyword evidence="12" id="KW-1185">Reference proteome</keyword>
<dbReference type="CDD" id="cd18787">
    <property type="entry name" value="SF2_C_DEAD"/>
    <property type="match status" value="1"/>
</dbReference>
<dbReference type="PROSITE" id="PS51192">
    <property type="entry name" value="HELICASE_ATP_BIND_1"/>
    <property type="match status" value="1"/>
</dbReference>
<dbReference type="InterPro" id="IPR014001">
    <property type="entry name" value="Helicase_ATP-bd"/>
</dbReference>
<dbReference type="SMART" id="SM00487">
    <property type="entry name" value="DEXDc"/>
    <property type="match status" value="1"/>
</dbReference>
<dbReference type="InterPro" id="IPR000629">
    <property type="entry name" value="RNA-helicase_DEAD-box_CS"/>
</dbReference>
<evidence type="ECO:0000256" key="4">
    <source>
        <dbReference type="ARBA" id="ARBA00022840"/>
    </source>
</evidence>
<dbReference type="CDD" id="cd17956">
    <property type="entry name" value="DEADc_DDX51"/>
    <property type="match status" value="1"/>
</dbReference>
<evidence type="ECO:0000256" key="6">
    <source>
        <dbReference type="RuleBase" id="RU000492"/>
    </source>
</evidence>
<name>A0ABP1PU04_9HEXA</name>
<comment type="domain">
    <text evidence="7">The Q motif is unique to and characteristic of the DEAD box family of RNA helicases and controls ATP binding and hydrolysis.</text>
</comment>
<keyword evidence="4 6" id="KW-0067">ATP-binding</keyword>
<dbReference type="Gene3D" id="3.40.50.300">
    <property type="entry name" value="P-loop containing nucleotide triphosphate hydrolases"/>
    <property type="match status" value="2"/>
</dbReference>
<dbReference type="PROSITE" id="PS00039">
    <property type="entry name" value="DEAD_ATP_HELICASE"/>
    <property type="match status" value="1"/>
</dbReference>
<reference evidence="11 12" key="1">
    <citation type="submission" date="2024-08" db="EMBL/GenBank/DDBJ databases">
        <authorList>
            <person name="Cucini C."/>
            <person name="Frati F."/>
        </authorList>
    </citation>
    <scope>NUCLEOTIDE SEQUENCE [LARGE SCALE GENOMIC DNA]</scope>
</reference>
<gene>
    <name evidence="11" type="ORF">ODALV1_LOCUS2446</name>
</gene>
<dbReference type="EC" id="3.6.4.13" evidence="7"/>
<comment type="function">
    <text evidence="7">RNA helicase.</text>
</comment>
<evidence type="ECO:0000313" key="12">
    <source>
        <dbReference type="Proteomes" id="UP001642540"/>
    </source>
</evidence>
<keyword evidence="3 6" id="KW-0347">Helicase</keyword>
<proteinExistence type="inferred from homology"/>
<feature type="domain" description="Helicase ATP-binding" evidence="9">
    <location>
        <begin position="117"/>
        <end position="325"/>
    </location>
</feature>
<evidence type="ECO:0000256" key="7">
    <source>
        <dbReference type="RuleBase" id="RU365068"/>
    </source>
</evidence>
<evidence type="ECO:0000259" key="10">
    <source>
        <dbReference type="PROSITE" id="PS51194"/>
    </source>
</evidence>
<dbReference type="Pfam" id="PF00271">
    <property type="entry name" value="Helicase_C"/>
    <property type="match status" value="1"/>
</dbReference>
<evidence type="ECO:0000256" key="5">
    <source>
        <dbReference type="ARBA" id="ARBA00022884"/>
    </source>
</evidence>
<evidence type="ECO:0000313" key="11">
    <source>
        <dbReference type="EMBL" id="CAL8073021.1"/>
    </source>
</evidence>
<feature type="region of interest" description="Disordered" evidence="8">
    <location>
        <begin position="1"/>
        <end position="26"/>
    </location>
</feature>
<feature type="domain" description="Helicase C-terminal" evidence="10">
    <location>
        <begin position="362"/>
        <end position="545"/>
    </location>
</feature>
<dbReference type="PROSITE" id="PS51194">
    <property type="entry name" value="HELICASE_CTER"/>
    <property type="match status" value="1"/>
</dbReference>
<feature type="compositionally biased region" description="Basic and acidic residues" evidence="8">
    <location>
        <begin position="1"/>
        <end position="11"/>
    </location>
</feature>
<dbReference type="Pfam" id="PF00270">
    <property type="entry name" value="DEAD"/>
    <property type="match status" value="1"/>
</dbReference>
<dbReference type="PANTHER" id="PTHR24031">
    <property type="entry name" value="RNA HELICASE"/>
    <property type="match status" value="1"/>
</dbReference>
<evidence type="ECO:0000256" key="1">
    <source>
        <dbReference type="ARBA" id="ARBA00022741"/>
    </source>
</evidence>
<dbReference type="InterPro" id="IPR027417">
    <property type="entry name" value="P-loop_NTPase"/>
</dbReference>
<keyword evidence="5 7" id="KW-0694">RNA-binding</keyword>
<keyword evidence="2 6" id="KW-0378">Hydrolase</keyword>
<organism evidence="11 12">
    <name type="scientific">Orchesella dallaii</name>
    <dbReference type="NCBI Taxonomy" id="48710"/>
    <lineage>
        <taxon>Eukaryota</taxon>
        <taxon>Metazoa</taxon>
        <taxon>Ecdysozoa</taxon>
        <taxon>Arthropoda</taxon>
        <taxon>Hexapoda</taxon>
        <taxon>Collembola</taxon>
        <taxon>Entomobryomorpha</taxon>
        <taxon>Entomobryoidea</taxon>
        <taxon>Orchesellidae</taxon>
        <taxon>Orchesellinae</taxon>
        <taxon>Orchesella</taxon>
    </lineage>
</organism>
<evidence type="ECO:0000259" key="9">
    <source>
        <dbReference type="PROSITE" id="PS51192"/>
    </source>
</evidence>
<dbReference type="SMART" id="SM00490">
    <property type="entry name" value="HELICc"/>
    <property type="match status" value="1"/>
</dbReference>
<evidence type="ECO:0000256" key="3">
    <source>
        <dbReference type="ARBA" id="ARBA00022806"/>
    </source>
</evidence>
<dbReference type="EMBL" id="CAXLJM020000007">
    <property type="protein sequence ID" value="CAL8073021.1"/>
    <property type="molecule type" value="Genomic_DNA"/>
</dbReference>
<comment type="catalytic activity">
    <reaction evidence="7">
        <text>ATP + H2O = ADP + phosphate + H(+)</text>
        <dbReference type="Rhea" id="RHEA:13065"/>
        <dbReference type="ChEBI" id="CHEBI:15377"/>
        <dbReference type="ChEBI" id="CHEBI:15378"/>
        <dbReference type="ChEBI" id="CHEBI:30616"/>
        <dbReference type="ChEBI" id="CHEBI:43474"/>
        <dbReference type="ChEBI" id="CHEBI:456216"/>
        <dbReference type="EC" id="3.6.4.13"/>
    </reaction>
</comment>
<dbReference type="InterPro" id="IPR011545">
    <property type="entry name" value="DEAD/DEAH_box_helicase_dom"/>
</dbReference>
<evidence type="ECO:0000256" key="8">
    <source>
        <dbReference type="SAM" id="MobiDB-lite"/>
    </source>
</evidence>
<dbReference type="Proteomes" id="UP001642540">
    <property type="component" value="Unassembled WGS sequence"/>
</dbReference>
<sequence length="585" mass="65824">MSDKEEVKPEAAKPAPSQQKRKRKRNKNVIKDQVGGDIGGFTVLGDPNLLHNQHVKRVLPYWLANPSIISCNLKDSKVPITSLGLDAELVSRLEANFIPYFFPVQYQVIPWLIRAHTPKLFRPSDLCISAPTGSGKTLAYVLPVVQILKNSSLVPCVRAIVVLPTEVLATQVHSVFQIYGKGTGLRVFLMSKRLTFTSEKDALVCKSATGKLSTPHDIIIATPGRLIDHLEKTKGFDISRLQFLIVDEADRTLDDQEGDWLNRLEAKFWSHHPIDGVTNPWKSIPLTVRWTSVHLKAFQKLLFSATLSQNPETLEKLHLFQPKLLTSIVEGGKGDSKSVEDKNAPDVQISDSFVGKFTTPLELKESFVLCHKDMKPLILSYLISHYNWKRVLCFTNTKESTHRLCLLLQYMGNVNVKEVSAKWTAKARDVVLKKFANGAIDMLVISDQMARGIDIPTVDYVISYDLPGYTKTYIHRIGRCARAGREGHAVSLVMKEQIGVYKKTMKSAGKSNYERLMVKNSELKELEEKFRSALAQLKTTVTEEEDTSKSHKNKKQLTKTPKEATLATKKIKDSSTLKKKRIPKL</sequence>
<dbReference type="InterPro" id="IPR001650">
    <property type="entry name" value="Helicase_C-like"/>
</dbReference>
<comment type="similarity">
    <text evidence="6">Belongs to the DEAD box helicase family.</text>
</comment>
<comment type="caution">
    <text evidence="11">The sequence shown here is derived from an EMBL/GenBank/DDBJ whole genome shotgun (WGS) entry which is preliminary data.</text>
</comment>